<keyword evidence="3" id="KW-1185">Reference proteome</keyword>
<reference evidence="2 3" key="1">
    <citation type="journal article" date="2014" name="Nat. Genet.">
        <title>Genome and transcriptome of the porcine whipworm Trichuris suis.</title>
        <authorList>
            <person name="Jex A.R."/>
            <person name="Nejsum P."/>
            <person name="Schwarz E.M."/>
            <person name="Hu L."/>
            <person name="Young N.D."/>
            <person name="Hall R.S."/>
            <person name="Korhonen P.K."/>
            <person name="Liao S."/>
            <person name="Thamsborg S."/>
            <person name="Xia J."/>
            <person name="Xu P."/>
            <person name="Wang S."/>
            <person name="Scheerlinck J.P."/>
            <person name="Hofmann A."/>
            <person name="Sternberg P.W."/>
            <person name="Wang J."/>
            <person name="Gasser R.B."/>
        </authorList>
    </citation>
    <scope>NUCLEOTIDE SEQUENCE [LARGE SCALE GENOMIC DNA]</scope>
    <source>
        <strain evidence="2">DCEP-RM93M</strain>
    </source>
</reference>
<feature type="region of interest" description="Disordered" evidence="1">
    <location>
        <begin position="56"/>
        <end position="78"/>
    </location>
</feature>
<proteinExistence type="predicted"/>
<organism evidence="2 3">
    <name type="scientific">Trichuris suis</name>
    <name type="common">pig whipworm</name>
    <dbReference type="NCBI Taxonomy" id="68888"/>
    <lineage>
        <taxon>Eukaryota</taxon>
        <taxon>Metazoa</taxon>
        <taxon>Ecdysozoa</taxon>
        <taxon>Nematoda</taxon>
        <taxon>Enoplea</taxon>
        <taxon>Dorylaimia</taxon>
        <taxon>Trichinellida</taxon>
        <taxon>Trichuridae</taxon>
        <taxon>Trichuris</taxon>
    </lineage>
</organism>
<gene>
    <name evidence="2" type="ORF">M513_00303</name>
</gene>
<sequence>MVEWTMHRGSNASGSHGVEKPPARQFRVSLKSLRGLGSYLRRNWNSVFDFSTSAGHRLSSSSGGSSKASRPALPSKEQLQEIETSKLHVRNATSLKGTLFQATVPWSMSDDRVVASTASMMTCQSWPEDSNYKTVTLDTPVPFVHPFHVAKGRTNDRKWSCKQHAYVNFSGVFGGNARENCSNGTDHFSPQLSVPIDENYRTMPLNVPLTFALAADKKLSGGHAQGKLAIEAS</sequence>
<feature type="compositionally biased region" description="Low complexity" evidence="1">
    <location>
        <begin position="56"/>
        <end position="69"/>
    </location>
</feature>
<accession>A0A085MN14</accession>
<dbReference type="OrthoDB" id="5917727at2759"/>
<protein>
    <submittedName>
        <fullName evidence="2">Uncharacterized protein</fullName>
    </submittedName>
</protein>
<name>A0A085MN14_9BILA</name>
<dbReference type="Proteomes" id="UP000030764">
    <property type="component" value="Unassembled WGS sequence"/>
</dbReference>
<feature type="non-terminal residue" evidence="2">
    <location>
        <position position="233"/>
    </location>
</feature>
<feature type="region of interest" description="Disordered" evidence="1">
    <location>
        <begin position="1"/>
        <end position="20"/>
    </location>
</feature>
<evidence type="ECO:0000256" key="1">
    <source>
        <dbReference type="SAM" id="MobiDB-lite"/>
    </source>
</evidence>
<dbReference type="EMBL" id="KL363183">
    <property type="protein sequence ID" value="KFD58610.1"/>
    <property type="molecule type" value="Genomic_DNA"/>
</dbReference>
<evidence type="ECO:0000313" key="2">
    <source>
        <dbReference type="EMBL" id="KFD58610.1"/>
    </source>
</evidence>
<evidence type="ECO:0000313" key="3">
    <source>
        <dbReference type="Proteomes" id="UP000030764"/>
    </source>
</evidence>
<dbReference type="AlphaFoldDB" id="A0A085MN14"/>